<sequence length="274" mass="30466">MASTLFDTSKGLVEYSYIGDGPVLLLLKGGHCTRDTDLSHNSLVYEGYSLLTISRPGYDCTEVSTGRTPEEFANTIIEVLDHLKIDQVTVIAISAAGPTGVALAANHHQRVNKLIMEAALLSPWDNKTLTQARFLFGRGEKAVWKGIRTLLKVSPNLAIKQVMSSLTTDPVEDYLNKLSPNDRRFIYDMLWSSQSGKGFLLDITHNAANMSQIKAPVLGMYTQKDRSVDYSNAVLLQSTVPNCEIYEVKSDSHLIWIGENAANVWRKRLDFITQ</sequence>
<reference evidence="2" key="2">
    <citation type="submission" date="2020-09" db="EMBL/GenBank/DDBJ databases">
        <authorList>
            <person name="Sun Q."/>
            <person name="Zhou Y."/>
        </authorList>
    </citation>
    <scope>NUCLEOTIDE SEQUENCE</scope>
    <source>
        <strain evidence="2">CGMCC 1.12153</strain>
    </source>
</reference>
<dbReference type="Proteomes" id="UP000660110">
    <property type="component" value="Unassembled WGS sequence"/>
</dbReference>
<proteinExistence type="predicted"/>
<dbReference type="InterPro" id="IPR000073">
    <property type="entry name" value="AB_hydrolase_1"/>
</dbReference>
<name>A0A917B3K3_HALAA</name>
<dbReference type="SUPFAM" id="SSF53474">
    <property type="entry name" value="alpha/beta-Hydrolases"/>
    <property type="match status" value="1"/>
</dbReference>
<dbReference type="Gene3D" id="3.40.50.1820">
    <property type="entry name" value="alpha/beta hydrolase"/>
    <property type="match status" value="1"/>
</dbReference>
<dbReference type="EMBL" id="BMEL01000001">
    <property type="protein sequence ID" value="GGF16319.1"/>
    <property type="molecule type" value="Genomic_DNA"/>
</dbReference>
<dbReference type="RefSeq" id="WP_188376687.1">
    <property type="nucleotide sequence ID" value="NZ_BMEL01000001.1"/>
</dbReference>
<dbReference type="InterPro" id="IPR029058">
    <property type="entry name" value="AB_hydrolase_fold"/>
</dbReference>
<dbReference type="GO" id="GO:0016787">
    <property type="term" value="F:hydrolase activity"/>
    <property type="evidence" value="ECO:0007669"/>
    <property type="project" value="UniProtKB-KW"/>
</dbReference>
<gene>
    <name evidence="2" type="primary">ycgS</name>
    <name evidence="2" type="ORF">GCM10010954_13680</name>
</gene>
<protein>
    <submittedName>
        <fullName evidence="2">Hydrolase YcgS</fullName>
    </submittedName>
</protein>
<accession>A0A917B3K3</accession>
<evidence type="ECO:0000259" key="1">
    <source>
        <dbReference type="Pfam" id="PF00561"/>
    </source>
</evidence>
<organism evidence="2 3">
    <name type="scientific">Halobacillus andaensis</name>
    <dbReference type="NCBI Taxonomy" id="1176239"/>
    <lineage>
        <taxon>Bacteria</taxon>
        <taxon>Bacillati</taxon>
        <taxon>Bacillota</taxon>
        <taxon>Bacilli</taxon>
        <taxon>Bacillales</taxon>
        <taxon>Bacillaceae</taxon>
        <taxon>Halobacillus</taxon>
    </lineage>
</organism>
<comment type="caution">
    <text evidence="2">The sequence shown here is derived from an EMBL/GenBank/DDBJ whole genome shotgun (WGS) entry which is preliminary data.</text>
</comment>
<feature type="domain" description="AB hydrolase-1" evidence="1">
    <location>
        <begin position="41"/>
        <end position="248"/>
    </location>
</feature>
<evidence type="ECO:0000313" key="3">
    <source>
        <dbReference type="Proteomes" id="UP000660110"/>
    </source>
</evidence>
<keyword evidence="3" id="KW-1185">Reference proteome</keyword>
<keyword evidence="2" id="KW-0378">Hydrolase</keyword>
<dbReference type="PANTHER" id="PTHR43798">
    <property type="entry name" value="MONOACYLGLYCEROL LIPASE"/>
    <property type="match status" value="1"/>
</dbReference>
<dbReference type="AlphaFoldDB" id="A0A917B3K3"/>
<evidence type="ECO:0000313" key="2">
    <source>
        <dbReference type="EMBL" id="GGF16319.1"/>
    </source>
</evidence>
<dbReference type="Pfam" id="PF00561">
    <property type="entry name" value="Abhydrolase_1"/>
    <property type="match status" value="1"/>
</dbReference>
<dbReference type="InterPro" id="IPR050266">
    <property type="entry name" value="AB_hydrolase_sf"/>
</dbReference>
<reference evidence="2" key="1">
    <citation type="journal article" date="2014" name="Int. J. Syst. Evol. Microbiol.">
        <title>Complete genome sequence of Corynebacterium casei LMG S-19264T (=DSM 44701T), isolated from a smear-ripened cheese.</title>
        <authorList>
            <consortium name="US DOE Joint Genome Institute (JGI-PGF)"/>
            <person name="Walter F."/>
            <person name="Albersmeier A."/>
            <person name="Kalinowski J."/>
            <person name="Ruckert C."/>
        </authorList>
    </citation>
    <scope>NUCLEOTIDE SEQUENCE</scope>
    <source>
        <strain evidence="2">CGMCC 1.12153</strain>
    </source>
</reference>